<accession>A0ACB9I6U0</accession>
<dbReference type="EMBL" id="CM042027">
    <property type="protein sequence ID" value="KAI3803090.1"/>
    <property type="molecule type" value="Genomic_DNA"/>
</dbReference>
<evidence type="ECO:0000313" key="1">
    <source>
        <dbReference type="EMBL" id="KAI3803090.1"/>
    </source>
</evidence>
<proteinExistence type="predicted"/>
<dbReference type="Proteomes" id="UP001056120">
    <property type="component" value="Linkage Group LG10"/>
</dbReference>
<reference evidence="1 2" key="2">
    <citation type="journal article" date="2022" name="Mol. Ecol. Resour.">
        <title>The genomes of chicory, endive, great burdock and yacon provide insights into Asteraceae paleo-polyploidization history and plant inulin production.</title>
        <authorList>
            <person name="Fan W."/>
            <person name="Wang S."/>
            <person name="Wang H."/>
            <person name="Wang A."/>
            <person name="Jiang F."/>
            <person name="Liu H."/>
            <person name="Zhao H."/>
            <person name="Xu D."/>
            <person name="Zhang Y."/>
        </authorList>
    </citation>
    <scope>NUCLEOTIDE SEQUENCE [LARGE SCALE GENOMIC DNA]</scope>
    <source>
        <strain evidence="2">cv. Yunnan</strain>
        <tissue evidence="1">Leaves</tissue>
    </source>
</reference>
<protein>
    <submittedName>
        <fullName evidence="1">Uncharacterized protein</fullName>
    </submittedName>
</protein>
<gene>
    <name evidence="1" type="ORF">L1987_31239</name>
</gene>
<comment type="caution">
    <text evidence="1">The sequence shown here is derived from an EMBL/GenBank/DDBJ whole genome shotgun (WGS) entry which is preliminary data.</text>
</comment>
<keyword evidence="2" id="KW-1185">Reference proteome</keyword>
<name>A0ACB9I6U0_9ASTR</name>
<reference evidence="2" key="1">
    <citation type="journal article" date="2022" name="Mol. Ecol. Resour.">
        <title>The genomes of chicory, endive, great burdock and yacon provide insights into Asteraceae palaeo-polyploidization history and plant inulin production.</title>
        <authorList>
            <person name="Fan W."/>
            <person name="Wang S."/>
            <person name="Wang H."/>
            <person name="Wang A."/>
            <person name="Jiang F."/>
            <person name="Liu H."/>
            <person name="Zhao H."/>
            <person name="Xu D."/>
            <person name="Zhang Y."/>
        </authorList>
    </citation>
    <scope>NUCLEOTIDE SEQUENCE [LARGE SCALE GENOMIC DNA]</scope>
    <source>
        <strain evidence="2">cv. Yunnan</strain>
    </source>
</reference>
<organism evidence="1 2">
    <name type="scientific">Smallanthus sonchifolius</name>
    <dbReference type="NCBI Taxonomy" id="185202"/>
    <lineage>
        <taxon>Eukaryota</taxon>
        <taxon>Viridiplantae</taxon>
        <taxon>Streptophyta</taxon>
        <taxon>Embryophyta</taxon>
        <taxon>Tracheophyta</taxon>
        <taxon>Spermatophyta</taxon>
        <taxon>Magnoliopsida</taxon>
        <taxon>eudicotyledons</taxon>
        <taxon>Gunneridae</taxon>
        <taxon>Pentapetalae</taxon>
        <taxon>asterids</taxon>
        <taxon>campanulids</taxon>
        <taxon>Asterales</taxon>
        <taxon>Asteraceae</taxon>
        <taxon>Asteroideae</taxon>
        <taxon>Heliantheae alliance</taxon>
        <taxon>Millerieae</taxon>
        <taxon>Smallanthus</taxon>
    </lineage>
</organism>
<sequence length="243" mass="26871">MQPQPRGFRNQFDQPEMMLHGEPFSVDNNIIVAMPLQERYGGIGHHRRDIGEFVAVPFQRQPPSEIVRYQPQEFKKEIVVLGKPTGATVSGSKRKAPPPPSSPTAAGSNRLCPNNSKKIMQEWICAVCDISASSERGLVDHLAGKKHLAKVESLKGNNIRGDIGLGITTNSVQKQTSKVKSMKGNNIGGGDIGLGIIKSSVQKQEASEIKTVSKEVKIMSEGGRMRKKFKFWCKMCQTMMRRL</sequence>
<evidence type="ECO:0000313" key="2">
    <source>
        <dbReference type="Proteomes" id="UP001056120"/>
    </source>
</evidence>